<dbReference type="EMBL" id="LBSV01000011">
    <property type="protein sequence ID" value="KKQ25144.1"/>
    <property type="molecule type" value="Genomic_DNA"/>
</dbReference>
<protein>
    <recommendedName>
        <fullName evidence="1">NYN domain-containing protein</fullName>
    </recommendedName>
</protein>
<dbReference type="Pfam" id="PF01936">
    <property type="entry name" value="NYN"/>
    <property type="match status" value="1"/>
</dbReference>
<name>A0A0G0ILR8_9BACT</name>
<dbReference type="Proteomes" id="UP000034917">
    <property type="component" value="Unassembled WGS sequence"/>
</dbReference>
<proteinExistence type="predicted"/>
<feature type="domain" description="NYN" evidence="1">
    <location>
        <begin position="10"/>
        <end position="151"/>
    </location>
</feature>
<dbReference type="AlphaFoldDB" id="A0A0G0ILR8"/>
<dbReference type="GO" id="GO:0004540">
    <property type="term" value="F:RNA nuclease activity"/>
    <property type="evidence" value="ECO:0007669"/>
    <property type="project" value="InterPro"/>
</dbReference>
<reference evidence="2 3" key="1">
    <citation type="journal article" date="2015" name="Nature">
        <title>rRNA introns, odd ribosomes, and small enigmatic genomes across a large radiation of phyla.</title>
        <authorList>
            <person name="Brown C.T."/>
            <person name="Hug L.A."/>
            <person name="Thomas B.C."/>
            <person name="Sharon I."/>
            <person name="Castelle C.J."/>
            <person name="Singh A."/>
            <person name="Wilkins M.J."/>
            <person name="Williams K.H."/>
            <person name="Banfield J.F."/>
        </authorList>
    </citation>
    <scope>NUCLEOTIDE SEQUENCE [LARGE SCALE GENOMIC DNA]</scope>
</reference>
<dbReference type="InterPro" id="IPR047140">
    <property type="entry name" value="LabA"/>
</dbReference>
<evidence type="ECO:0000313" key="3">
    <source>
        <dbReference type="Proteomes" id="UP000034917"/>
    </source>
</evidence>
<dbReference type="InterPro" id="IPR021139">
    <property type="entry name" value="NYN"/>
</dbReference>
<organism evidence="2 3">
    <name type="scientific">Candidatus Roizmanbacteria bacterium GW2011_GWC2_37_13</name>
    <dbReference type="NCBI Taxonomy" id="1618486"/>
    <lineage>
        <taxon>Bacteria</taxon>
        <taxon>Candidatus Roizmaniibacteriota</taxon>
    </lineage>
</organism>
<dbReference type="PANTHER" id="PTHR35458">
    <property type="entry name" value="SLR0755 PROTEIN"/>
    <property type="match status" value="1"/>
</dbReference>
<evidence type="ECO:0000313" key="2">
    <source>
        <dbReference type="EMBL" id="KKQ25144.1"/>
    </source>
</evidence>
<gene>
    <name evidence="2" type="ORF">US40_C0011G0029</name>
</gene>
<accession>A0A0G0ILR8</accession>
<comment type="caution">
    <text evidence="2">The sequence shown here is derived from an EMBL/GenBank/DDBJ whole genome shotgun (WGS) entry which is preliminary data.</text>
</comment>
<dbReference type="PANTHER" id="PTHR35458:SF2">
    <property type="entry name" value="SLR0755 PROTEIN"/>
    <property type="match status" value="1"/>
</dbReference>
<evidence type="ECO:0000259" key="1">
    <source>
        <dbReference type="Pfam" id="PF01936"/>
    </source>
</evidence>
<sequence>MKNKKSKQKIYAFIDSQNLNLGVKSQGWKFDWRKFRQYLRNKYNVSKAYLFIGHVAGNEFLYAFLQECGFILIFKPTLEYRRNGRIQVKGNVDAELVLHSMIEYTNYSKAIIVSGDGDFHCLIEYLEEKNKLLKILAPTKHYSGLLRKFNDNNYIVRIDLLRESLEQKKTGIRGRSKP</sequence>
<dbReference type="Gene3D" id="3.40.50.1010">
    <property type="entry name" value="5'-nuclease"/>
    <property type="match status" value="1"/>
</dbReference>
<dbReference type="CDD" id="cd10911">
    <property type="entry name" value="PIN_LabA"/>
    <property type="match status" value="1"/>
</dbReference>